<name>A0A1I8A1M5_9BILA</name>
<accession>A0A1I8A1M5</accession>
<evidence type="ECO:0000313" key="1">
    <source>
        <dbReference type="Proteomes" id="UP000095287"/>
    </source>
</evidence>
<reference evidence="2" key="1">
    <citation type="submission" date="2016-11" db="UniProtKB">
        <authorList>
            <consortium name="WormBaseParasite"/>
        </authorList>
    </citation>
    <scope>IDENTIFICATION</scope>
</reference>
<protein>
    <submittedName>
        <fullName evidence="2">Uncharacterized protein</fullName>
    </submittedName>
</protein>
<proteinExistence type="predicted"/>
<evidence type="ECO:0000313" key="2">
    <source>
        <dbReference type="WBParaSite" id="L893_g32104.t1"/>
    </source>
</evidence>
<organism evidence="1 2">
    <name type="scientific">Steinernema glaseri</name>
    <dbReference type="NCBI Taxonomy" id="37863"/>
    <lineage>
        <taxon>Eukaryota</taxon>
        <taxon>Metazoa</taxon>
        <taxon>Ecdysozoa</taxon>
        <taxon>Nematoda</taxon>
        <taxon>Chromadorea</taxon>
        <taxon>Rhabditida</taxon>
        <taxon>Tylenchina</taxon>
        <taxon>Panagrolaimomorpha</taxon>
        <taxon>Strongyloidoidea</taxon>
        <taxon>Steinernematidae</taxon>
        <taxon>Steinernema</taxon>
    </lineage>
</organism>
<dbReference type="WBParaSite" id="L893_g32104.t1">
    <property type="protein sequence ID" value="L893_g32104.t1"/>
    <property type="gene ID" value="L893_g32104"/>
</dbReference>
<dbReference type="Proteomes" id="UP000095287">
    <property type="component" value="Unplaced"/>
</dbReference>
<sequence length="90" mass="10087">MSTIACEARAQTLAADQRPFRNNNFEMSTRLLLLSCLVVLLASQLVLSRPQSYQYYNYGYPQQSSGPRGYGYGDDLARLWLLCNGGRICG</sequence>
<keyword evidence="1" id="KW-1185">Reference proteome</keyword>
<dbReference type="AlphaFoldDB" id="A0A1I8A1M5"/>